<accession>A0A7V5VE72</accession>
<evidence type="ECO:0000259" key="1">
    <source>
        <dbReference type="Pfam" id="PF07244"/>
    </source>
</evidence>
<feature type="non-terminal residue" evidence="2">
    <location>
        <position position="147"/>
    </location>
</feature>
<dbReference type="Proteomes" id="UP000885771">
    <property type="component" value="Unassembled WGS sequence"/>
</dbReference>
<feature type="domain" description="POTRA" evidence="1">
    <location>
        <begin position="29"/>
        <end position="105"/>
    </location>
</feature>
<gene>
    <name evidence="2" type="ORF">ENJ15_00515</name>
</gene>
<comment type="caution">
    <text evidence="2">The sequence shown here is derived from an EMBL/GenBank/DDBJ whole genome shotgun (WGS) entry which is preliminary data.</text>
</comment>
<dbReference type="EMBL" id="DRLI01000023">
    <property type="protein sequence ID" value="HHM01465.1"/>
    <property type="molecule type" value="Genomic_DNA"/>
</dbReference>
<sequence>MKTVFTKKYFLAVFVVLSMPLWLKAVETHIDDIIIRNSAPFSGEELQEVIRSEKDALFDPRLIKLDQILLSNFYRKQGFLRVRVLDTLKFSPTREKVTLSYTIEHGPRFYLEEITFSGNRDIDSTRLDNEVMQNIELRVPIDESVLG</sequence>
<dbReference type="InterPro" id="IPR010827">
    <property type="entry name" value="BamA/TamA_POTRA"/>
</dbReference>
<dbReference type="GO" id="GO:0019867">
    <property type="term" value="C:outer membrane"/>
    <property type="evidence" value="ECO:0007669"/>
    <property type="project" value="InterPro"/>
</dbReference>
<organism evidence="2">
    <name type="scientific">Caldithrix abyssi</name>
    <dbReference type="NCBI Taxonomy" id="187145"/>
    <lineage>
        <taxon>Bacteria</taxon>
        <taxon>Pseudomonadati</taxon>
        <taxon>Calditrichota</taxon>
        <taxon>Calditrichia</taxon>
        <taxon>Calditrichales</taxon>
        <taxon>Calditrichaceae</taxon>
        <taxon>Caldithrix</taxon>
    </lineage>
</organism>
<evidence type="ECO:0000313" key="2">
    <source>
        <dbReference type="EMBL" id="HHM01465.1"/>
    </source>
</evidence>
<name>A0A7V5VE72_CALAY</name>
<dbReference type="Gene3D" id="3.10.20.310">
    <property type="entry name" value="membrane protein fhac"/>
    <property type="match status" value="1"/>
</dbReference>
<protein>
    <recommendedName>
        <fullName evidence="1">POTRA domain-containing protein</fullName>
    </recommendedName>
</protein>
<proteinExistence type="predicted"/>
<reference evidence="2" key="1">
    <citation type="journal article" date="2020" name="mSystems">
        <title>Genome- and Community-Level Interaction Insights into Carbon Utilization and Element Cycling Functions of Hydrothermarchaeota in Hydrothermal Sediment.</title>
        <authorList>
            <person name="Zhou Z."/>
            <person name="Liu Y."/>
            <person name="Xu W."/>
            <person name="Pan J."/>
            <person name="Luo Z.H."/>
            <person name="Li M."/>
        </authorList>
    </citation>
    <scope>NUCLEOTIDE SEQUENCE [LARGE SCALE GENOMIC DNA]</scope>
    <source>
        <strain evidence="2">HyVt-460</strain>
    </source>
</reference>
<dbReference type="Pfam" id="PF07244">
    <property type="entry name" value="POTRA"/>
    <property type="match status" value="1"/>
</dbReference>
<dbReference type="AlphaFoldDB" id="A0A7V5VE72"/>